<evidence type="ECO:0000259" key="2">
    <source>
        <dbReference type="SMART" id="SM00507"/>
    </source>
</evidence>
<evidence type="ECO:0000313" key="4">
    <source>
        <dbReference type="Proteomes" id="UP000243528"/>
    </source>
</evidence>
<dbReference type="RefSeq" id="WP_106539404.1">
    <property type="nucleotide sequence ID" value="NZ_ML142904.1"/>
</dbReference>
<dbReference type="GO" id="GO:0004519">
    <property type="term" value="F:endonuclease activity"/>
    <property type="evidence" value="ECO:0007669"/>
    <property type="project" value="UniProtKB-KW"/>
</dbReference>
<sequence length="214" mass="23321">MRTSAQRRADALVELARRRLDTGDLPTTGGEAPHLNVTCDLDTLQARTGGHGELPDGTILRGEAVRRLACDANITRIITGPDSQPLDVGRTRRTATPAQRKALRIRDGDTCRFPGCDGPAAWTQAHHVTFWSNGGSTDIDEMVLLCRHHHTTVHEGGWHIHTIGPGRFVFTNPAGQPVFAARAESTRHLVTRLVHLTTQPRAGPSHSRDGRHAA</sequence>
<comment type="similarity">
    <text evidence="1">Belongs to the Rv1128c/1148c/1588c/1702c/1945/3466 family.</text>
</comment>
<keyword evidence="3" id="KW-0540">Nuclease</keyword>
<dbReference type="OrthoDB" id="4752861at2"/>
<gene>
    <name evidence="3" type="ORF">CLV30_12275</name>
</gene>
<organism evidence="3 4">
    <name type="scientific">Haloactinopolyspora alba</name>
    <dbReference type="NCBI Taxonomy" id="648780"/>
    <lineage>
        <taxon>Bacteria</taxon>
        <taxon>Bacillati</taxon>
        <taxon>Actinomycetota</taxon>
        <taxon>Actinomycetes</taxon>
        <taxon>Jiangellales</taxon>
        <taxon>Jiangellaceae</taxon>
        <taxon>Haloactinopolyspora</taxon>
    </lineage>
</organism>
<reference evidence="3 4" key="1">
    <citation type="submission" date="2018-03" db="EMBL/GenBank/DDBJ databases">
        <title>Genomic Encyclopedia of Archaeal and Bacterial Type Strains, Phase II (KMG-II): from individual species to whole genera.</title>
        <authorList>
            <person name="Goeker M."/>
        </authorList>
    </citation>
    <scope>NUCLEOTIDE SEQUENCE [LARGE SCALE GENOMIC DNA]</scope>
    <source>
        <strain evidence="3 4">DSM 45211</strain>
    </source>
</reference>
<dbReference type="InterPro" id="IPR003615">
    <property type="entry name" value="HNH_nuc"/>
</dbReference>
<evidence type="ECO:0000256" key="1">
    <source>
        <dbReference type="ARBA" id="ARBA00023450"/>
    </source>
</evidence>
<protein>
    <submittedName>
        <fullName evidence="3">HNH endonuclease</fullName>
    </submittedName>
</protein>
<dbReference type="Pfam" id="PF02720">
    <property type="entry name" value="DUF222"/>
    <property type="match status" value="1"/>
</dbReference>
<accession>A0A2P8DK37</accession>
<dbReference type="GO" id="GO:0003676">
    <property type="term" value="F:nucleic acid binding"/>
    <property type="evidence" value="ECO:0007669"/>
    <property type="project" value="InterPro"/>
</dbReference>
<feature type="domain" description="HNH nuclease" evidence="2">
    <location>
        <begin position="98"/>
        <end position="151"/>
    </location>
</feature>
<keyword evidence="3" id="KW-0378">Hydrolase</keyword>
<dbReference type="EMBL" id="PYGE01000022">
    <property type="protein sequence ID" value="PSK97583.1"/>
    <property type="molecule type" value="Genomic_DNA"/>
</dbReference>
<keyword evidence="3" id="KW-0255">Endonuclease</keyword>
<dbReference type="AlphaFoldDB" id="A0A2P8DK37"/>
<dbReference type="InterPro" id="IPR003870">
    <property type="entry name" value="DUF222"/>
</dbReference>
<proteinExistence type="inferred from homology"/>
<dbReference type="Pfam" id="PF01844">
    <property type="entry name" value="HNH"/>
    <property type="match status" value="1"/>
</dbReference>
<dbReference type="GO" id="GO:0008270">
    <property type="term" value="F:zinc ion binding"/>
    <property type="evidence" value="ECO:0007669"/>
    <property type="project" value="InterPro"/>
</dbReference>
<dbReference type="Gene3D" id="1.10.30.50">
    <property type="match status" value="1"/>
</dbReference>
<dbReference type="SMART" id="SM00507">
    <property type="entry name" value="HNHc"/>
    <property type="match status" value="1"/>
</dbReference>
<dbReference type="Proteomes" id="UP000243528">
    <property type="component" value="Unassembled WGS sequence"/>
</dbReference>
<dbReference type="CDD" id="cd00085">
    <property type="entry name" value="HNHc"/>
    <property type="match status" value="1"/>
</dbReference>
<dbReference type="InterPro" id="IPR002711">
    <property type="entry name" value="HNH"/>
</dbReference>
<comment type="caution">
    <text evidence="3">The sequence shown here is derived from an EMBL/GenBank/DDBJ whole genome shotgun (WGS) entry which is preliminary data.</text>
</comment>
<evidence type="ECO:0000313" key="3">
    <source>
        <dbReference type="EMBL" id="PSK97583.1"/>
    </source>
</evidence>
<name>A0A2P8DK37_9ACTN</name>
<keyword evidence="4" id="KW-1185">Reference proteome</keyword>